<proteinExistence type="predicted"/>
<feature type="coiled-coil region" evidence="1">
    <location>
        <begin position="446"/>
        <end position="473"/>
    </location>
</feature>
<reference evidence="3" key="1">
    <citation type="submission" date="2017-04" db="EMBL/GenBank/DDBJ databases">
        <title>Population genomics of picophytoplankton unveils novel chromosome hypervariability.</title>
        <authorList>
            <consortium name="DOE Joint Genome Institute"/>
            <person name="Blanc-Mathieu R."/>
            <person name="Krasovec M."/>
            <person name="Hebrard M."/>
            <person name="Yau S."/>
            <person name="Desgranges E."/>
            <person name="Martin J."/>
            <person name="Schackwitz W."/>
            <person name="Kuo A."/>
            <person name="Salin G."/>
            <person name="Donnadieu C."/>
            <person name="Desdevises Y."/>
            <person name="Sanchez-Ferandin S."/>
            <person name="Moreau H."/>
            <person name="Rivals E."/>
            <person name="Grigoriev I.V."/>
            <person name="Grimsley N."/>
            <person name="Eyre-Walker A."/>
            <person name="Piganeau G."/>
        </authorList>
    </citation>
    <scope>NUCLEOTIDE SEQUENCE [LARGE SCALE GENOMIC DNA]</scope>
    <source>
        <strain evidence="3">RCC 1115</strain>
    </source>
</reference>
<dbReference type="Proteomes" id="UP000195557">
    <property type="component" value="Unassembled WGS sequence"/>
</dbReference>
<gene>
    <name evidence="3" type="ORF">BE221DRAFT_189297</name>
</gene>
<name>A0A1Y5ILD8_OSTTA</name>
<evidence type="ECO:0000313" key="3">
    <source>
        <dbReference type="EMBL" id="OUS48933.1"/>
    </source>
</evidence>
<accession>A0A1Y5ILD8</accession>
<organism evidence="3">
    <name type="scientific">Ostreococcus tauri</name>
    <name type="common">Marine green alga</name>
    <dbReference type="NCBI Taxonomy" id="70448"/>
    <lineage>
        <taxon>Eukaryota</taxon>
        <taxon>Viridiplantae</taxon>
        <taxon>Chlorophyta</taxon>
        <taxon>Mamiellophyceae</taxon>
        <taxon>Mamiellales</taxon>
        <taxon>Bathycoccaceae</taxon>
        <taxon>Ostreococcus</taxon>
    </lineage>
</organism>
<feature type="region of interest" description="Disordered" evidence="2">
    <location>
        <begin position="94"/>
        <end position="116"/>
    </location>
</feature>
<protein>
    <submittedName>
        <fullName evidence="3">Uncharacterized protein</fullName>
    </submittedName>
</protein>
<feature type="compositionally biased region" description="Basic and acidic residues" evidence="2">
    <location>
        <begin position="145"/>
        <end position="171"/>
    </location>
</feature>
<feature type="compositionally biased region" description="Basic and acidic residues" evidence="2">
    <location>
        <begin position="1"/>
        <end position="10"/>
    </location>
</feature>
<evidence type="ECO:0000256" key="2">
    <source>
        <dbReference type="SAM" id="MobiDB-lite"/>
    </source>
</evidence>
<dbReference type="EMBL" id="KZ155772">
    <property type="protein sequence ID" value="OUS48933.1"/>
    <property type="molecule type" value="Genomic_DNA"/>
</dbReference>
<dbReference type="AlphaFoldDB" id="A0A1Y5ILD8"/>
<feature type="region of interest" description="Disordered" evidence="2">
    <location>
        <begin position="145"/>
        <end position="176"/>
    </location>
</feature>
<evidence type="ECO:0000256" key="1">
    <source>
        <dbReference type="SAM" id="Coils"/>
    </source>
</evidence>
<feature type="region of interest" description="Disordered" evidence="2">
    <location>
        <begin position="1"/>
        <end position="22"/>
    </location>
</feature>
<sequence length="517" mass="57678">MDDDGAERAMTHARSSTREASVGLERAREAIWKMLNDGDSDSGSAFDDSFLDDDDDGSVAVTARASVPLTPVGASIDARAKELEARGLALARRLELTSPSGTPDRAPTREGGLGTEALERAIAERDLEIFRRDEELRALRERVGALRSADEEREADASRAQMEDAERRAREAQAGARAMREALRDVETKHARERARLLDELRDVRAAASAYAMELKSLTSERARANANSSFVDASTQRELEATRKRADVAEAFATNLERMLQEKSEELFETTQERDDLRRRLKATSDTIDSLEREWLEVSRQNASAQSALKEENEELHRVIDDLKSAEKRGFAEAEAENEALRARLHAQNSGSRSIDRNLARESIASLRSNVRELKEDIDRKDAELGELRGVIERKSIVEAINAEKDAVITALQAQINARAATENTQTVGKRIISDASSDAELDAFKELQSVAEALRRENDALRTEIEDIDADGVFAECLTLSRRVRAQDSLLTSYEERLIRYTEQLGIPFSPERRP</sequence>
<keyword evidence="1" id="KW-0175">Coiled coil</keyword>
<feature type="coiled-coil region" evidence="1">
    <location>
        <begin position="254"/>
        <end position="392"/>
    </location>
</feature>